<organism evidence="2 3">
    <name type="scientific">Mesorhizobium captivum</name>
    <dbReference type="NCBI Taxonomy" id="3072319"/>
    <lineage>
        <taxon>Bacteria</taxon>
        <taxon>Pseudomonadati</taxon>
        <taxon>Pseudomonadota</taxon>
        <taxon>Alphaproteobacteria</taxon>
        <taxon>Hyphomicrobiales</taxon>
        <taxon>Phyllobacteriaceae</taxon>
        <taxon>Mesorhizobium</taxon>
    </lineage>
</organism>
<dbReference type="SUPFAM" id="SSF52540">
    <property type="entry name" value="P-loop containing nucleoside triphosphate hydrolases"/>
    <property type="match status" value="1"/>
</dbReference>
<dbReference type="Proteomes" id="UP001271249">
    <property type="component" value="Unassembled WGS sequence"/>
</dbReference>
<gene>
    <name evidence="2" type="ORF">RFN29_02260</name>
</gene>
<reference evidence="2 3" key="1">
    <citation type="submission" date="2023-08" db="EMBL/GenBank/DDBJ databases">
        <title>Implementing the SeqCode for naming new Mesorhizobium species isolated from Vachellia karroo root nodules.</title>
        <authorList>
            <person name="Van Lill M."/>
        </authorList>
    </citation>
    <scope>NUCLEOTIDE SEQUENCE [LARGE SCALE GENOMIC DNA]</scope>
    <source>
        <strain evidence="2 3">VK22B</strain>
    </source>
</reference>
<sequence>MVLEFLRPAGGVFAEAMIGMQLFRRRPPAVKIPPDILSEIRVGILVCTSPRSGSNHLAGLMASAGLGNPLEWFGGRRLLELPGYPREPSAQLLRALTEGRSPSGVYAIKLFASQFAQVAKKVNLPASLPNPRYVRLTRSDLLGQAISWARARQTRRFRSTEVSHAPPRYNSGAIAESLEKILMENLAWDAWFAKNGLPFLALTYEQIQQDPVGNLKKVAQLVGVEPVWGTNLESGLEIQRDAINDEWRKRFLSEYTDSSSFRHGKNYIRGFLKN</sequence>
<dbReference type="InterPro" id="IPR027417">
    <property type="entry name" value="P-loop_NTPase"/>
</dbReference>
<accession>A0ABU4YTW2</accession>
<evidence type="ECO:0000259" key="1">
    <source>
        <dbReference type="Pfam" id="PF09037"/>
    </source>
</evidence>
<evidence type="ECO:0000313" key="2">
    <source>
        <dbReference type="EMBL" id="MDX8490392.1"/>
    </source>
</evidence>
<name>A0ABU4YTW2_9HYPH</name>
<proteinExistence type="predicted"/>
<feature type="domain" description="Sulphotransferase Stf0" evidence="1">
    <location>
        <begin position="45"/>
        <end position="251"/>
    </location>
</feature>
<comment type="caution">
    <text evidence="2">The sequence shown here is derived from an EMBL/GenBank/DDBJ whole genome shotgun (WGS) entry which is preliminary data.</text>
</comment>
<dbReference type="Gene3D" id="3.40.50.300">
    <property type="entry name" value="P-loop containing nucleotide triphosphate hydrolases"/>
    <property type="match status" value="1"/>
</dbReference>
<dbReference type="EMBL" id="JAVIJC010000002">
    <property type="protein sequence ID" value="MDX8490392.1"/>
    <property type="molecule type" value="Genomic_DNA"/>
</dbReference>
<keyword evidence="3" id="KW-1185">Reference proteome</keyword>
<dbReference type="InterPro" id="IPR024628">
    <property type="entry name" value="Sulfotransferase_Stf0_dom"/>
</dbReference>
<dbReference type="Pfam" id="PF09037">
    <property type="entry name" value="Sulphotransf"/>
    <property type="match status" value="1"/>
</dbReference>
<evidence type="ECO:0000313" key="3">
    <source>
        <dbReference type="Proteomes" id="UP001271249"/>
    </source>
</evidence>
<protein>
    <submittedName>
        <fullName evidence="2">Stf0 family sulfotransferase</fullName>
    </submittedName>
</protein>
<dbReference type="RefSeq" id="WP_320224540.1">
    <property type="nucleotide sequence ID" value="NZ_JAVIJB010000011.1"/>
</dbReference>